<keyword evidence="2" id="KW-0812">Transmembrane</keyword>
<dbReference type="Pfam" id="PF06423">
    <property type="entry name" value="GWT1"/>
    <property type="match status" value="1"/>
</dbReference>
<reference evidence="5" key="1">
    <citation type="submission" date="2014-07" db="EMBL/GenBank/DDBJ databases">
        <title>Identification of a novel salt tolerance gene in wild soybean by whole-genome sequencing.</title>
        <authorList>
            <person name="Lam H.-M."/>
            <person name="Qi X."/>
            <person name="Li M.-W."/>
            <person name="Liu X."/>
            <person name="Xie M."/>
            <person name="Ni M."/>
            <person name="Xu X."/>
        </authorList>
    </citation>
    <scope>NUCLEOTIDE SEQUENCE [LARGE SCALE GENOMIC DNA]</scope>
    <source>
        <tissue evidence="5">Root</tissue>
    </source>
</reference>
<protein>
    <submittedName>
        <fullName evidence="5">Uncharacterized protein</fullName>
    </submittedName>
</protein>
<evidence type="ECO:0000256" key="3">
    <source>
        <dbReference type="ARBA" id="ARBA00022989"/>
    </source>
</evidence>
<organism evidence="5">
    <name type="scientific">Glycine soja</name>
    <name type="common">Wild soybean</name>
    <dbReference type="NCBI Taxonomy" id="3848"/>
    <lineage>
        <taxon>Eukaryota</taxon>
        <taxon>Viridiplantae</taxon>
        <taxon>Streptophyta</taxon>
        <taxon>Embryophyta</taxon>
        <taxon>Tracheophyta</taxon>
        <taxon>Spermatophyta</taxon>
        <taxon>Magnoliopsida</taxon>
        <taxon>eudicotyledons</taxon>
        <taxon>Gunneridae</taxon>
        <taxon>Pentapetalae</taxon>
        <taxon>rosids</taxon>
        <taxon>fabids</taxon>
        <taxon>Fabales</taxon>
        <taxon>Fabaceae</taxon>
        <taxon>Papilionoideae</taxon>
        <taxon>50 kb inversion clade</taxon>
        <taxon>NPAAA clade</taxon>
        <taxon>indigoferoid/millettioid clade</taxon>
        <taxon>Phaseoleae</taxon>
        <taxon>Glycine</taxon>
        <taxon>Glycine subgen. Soja</taxon>
    </lineage>
</organism>
<dbReference type="GO" id="GO:0005783">
    <property type="term" value="C:endoplasmic reticulum"/>
    <property type="evidence" value="ECO:0007669"/>
    <property type="project" value="TreeGrafter"/>
</dbReference>
<keyword evidence="3" id="KW-1133">Transmembrane helix</keyword>
<proteinExistence type="predicted"/>
<dbReference type="Proteomes" id="UP000053555">
    <property type="component" value="Unassembled WGS sequence"/>
</dbReference>
<dbReference type="PANTHER" id="PTHR20661">
    <property type="entry name" value="PHOSPHATIDYLINOSITOL-GLYCAN BIOSYNTHESIS CLASS W PROTEIN"/>
    <property type="match status" value="1"/>
</dbReference>
<dbReference type="GO" id="GO:0072659">
    <property type="term" value="P:protein localization to plasma membrane"/>
    <property type="evidence" value="ECO:0007669"/>
    <property type="project" value="TreeGrafter"/>
</dbReference>
<evidence type="ECO:0000256" key="4">
    <source>
        <dbReference type="ARBA" id="ARBA00023136"/>
    </source>
</evidence>
<keyword evidence="4" id="KW-0472">Membrane</keyword>
<dbReference type="EMBL" id="KN642450">
    <property type="protein sequence ID" value="KHN45286.1"/>
    <property type="molecule type" value="Genomic_DNA"/>
</dbReference>
<name>A0A0B2SEY6_GLYSO</name>
<sequence length="74" mass="8399">MSTALNLFPFHDPHVRLLTVLLDRHVERISRRMCNLPYVTMVVTDNLQLLSILMLADLVPGSKTCLDIGYNFVG</sequence>
<dbReference type="GO" id="GO:0016020">
    <property type="term" value="C:membrane"/>
    <property type="evidence" value="ECO:0007669"/>
    <property type="project" value="UniProtKB-SubCell"/>
</dbReference>
<comment type="subcellular location">
    <subcellularLocation>
        <location evidence="1">Membrane</location>
        <topology evidence="1">Multi-pass membrane protein</topology>
    </subcellularLocation>
</comment>
<dbReference type="GO" id="GO:0032216">
    <property type="term" value="F:glucosaminyl-phosphatidylinositol O-acyltransferase activity"/>
    <property type="evidence" value="ECO:0007669"/>
    <property type="project" value="TreeGrafter"/>
</dbReference>
<dbReference type="AlphaFoldDB" id="A0A0B2SEY6"/>
<dbReference type="GO" id="GO:0006506">
    <property type="term" value="P:GPI anchor biosynthetic process"/>
    <property type="evidence" value="ECO:0007669"/>
    <property type="project" value="InterPro"/>
</dbReference>
<dbReference type="InterPro" id="IPR009447">
    <property type="entry name" value="PIGW/GWT1"/>
</dbReference>
<gene>
    <name evidence="5" type="ORF">glysoja_048206</name>
</gene>
<accession>A0A0B2SEY6</accession>
<evidence type="ECO:0000256" key="1">
    <source>
        <dbReference type="ARBA" id="ARBA00004141"/>
    </source>
</evidence>
<dbReference type="PANTHER" id="PTHR20661:SF0">
    <property type="entry name" value="PHOSPHATIDYLINOSITOL-GLYCAN BIOSYNTHESIS CLASS W PROTEIN"/>
    <property type="match status" value="1"/>
</dbReference>
<evidence type="ECO:0000313" key="5">
    <source>
        <dbReference type="EMBL" id="KHN45286.1"/>
    </source>
</evidence>
<evidence type="ECO:0000256" key="2">
    <source>
        <dbReference type="ARBA" id="ARBA00022692"/>
    </source>
</evidence>